<dbReference type="AlphaFoldDB" id="A0AAE0VH85"/>
<organism evidence="1 2">
    <name type="scientific">Potamilus streckersoni</name>
    <dbReference type="NCBI Taxonomy" id="2493646"/>
    <lineage>
        <taxon>Eukaryota</taxon>
        <taxon>Metazoa</taxon>
        <taxon>Spiralia</taxon>
        <taxon>Lophotrochozoa</taxon>
        <taxon>Mollusca</taxon>
        <taxon>Bivalvia</taxon>
        <taxon>Autobranchia</taxon>
        <taxon>Heteroconchia</taxon>
        <taxon>Palaeoheterodonta</taxon>
        <taxon>Unionida</taxon>
        <taxon>Unionoidea</taxon>
        <taxon>Unionidae</taxon>
        <taxon>Ambleminae</taxon>
        <taxon>Lampsilini</taxon>
        <taxon>Potamilus</taxon>
    </lineage>
</organism>
<protein>
    <submittedName>
        <fullName evidence="1">Uncharacterized protein</fullName>
    </submittedName>
</protein>
<comment type="caution">
    <text evidence="1">The sequence shown here is derived from an EMBL/GenBank/DDBJ whole genome shotgun (WGS) entry which is preliminary data.</text>
</comment>
<dbReference type="Proteomes" id="UP001195483">
    <property type="component" value="Unassembled WGS sequence"/>
</dbReference>
<name>A0AAE0VH85_9BIVA</name>
<accession>A0AAE0VH85</accession>
<evidence type="ECO:0000313" key="2">
    <source>
        <dbReference type="Proteomes" id="UP001195483"/>
    </source>
</evidence>
<reference evidence="1" key="3">
    <citation type="submission" date="2023-05" db="EMBL/GenBank/DDBJ databases">
        <authorList>
            <person name="Smith C.H."/>
        </authorList>
    </citation>
    <scope>NUCLEOTIDE SEQUENCE</scope>
    <source>
        <strain evidence="1">CHS0354</strain>
        <tissue evidence="1">Mantle</tissue>
    </source>
</reference>
<gene>
    <name evidence="1" type="ORF">CHS0354_000223</name>
</gene>
<proteinExistence type="predicted"/>
<sequence length="99" mass="11114">MCLHSSLRVTFVFGENIQGVGGDPVSTNVLLSESIWPISYINPHLQQKCCVKYTPLSTEFQHNHTKGSLTKLSDIMVIKTYILKCTGKLIFAGLFQCMY</sequence>
<evidence type="ECO:0000313" key="1">
    <source>
        <dbReference type="EMBL" id="KAK3577829.1"/>
    </source>
</evidence>
<reference evidence="1" key="1">
    <citation type="journal article" date="2021" name="Genome Biol. Evol.">
        <title>A High-Quality Reference Genome for a Parasitic Bivalve with Doubly Uniparental Inheritance (Bivalvia: Unionida).</title>
        <authorList>
            <person name="Smith C.H."/>
        </authorList>
    </citation>
    <scope>NUCLEOTIDE SEQUENCE</scope>
    <source>
        <strain evidence="1">CHS0354</strain>
    </source>
</reference>
<dbReference type="EMBL" id="JAEAOA010000064">
    <property type="protein sequence ID" value="KAK3577829.1"/>
    <property type="molecule type" value="Genomic_DNA"/>
</dbReference>
<keyword evidence="2" id="KW-1185">Reference proteome</keyword>
<reference evidence="1" key="2">
    <citation type="journal article" date="2021" name="Genome Biol. Evol.">
        <title>Developing a high-quality reference genome for a parasitic bivalve with doubly uniparental inheritance (Bivalvia: Unionida).</title>
        <authorList>
            <person name="Smith C.H."/>
        </authorList>
    </citation>
    <scope>NUCLEOTIDE SEQUENCE</scope>
    <source>
        <strain evidence="1">CHS0354</strain>
        <tissue evidence="1">Mantle</tissue>
    </source>
</reference>